<dbReference type="GO" id="GO:0016787">
    <property type="term" value="F:hydrolase activity"/>
    <property type="evidence" value="ECO:0007669"/>
    <property type="project" value="UniProtKB-KW"/>
</dbReference>
<evidence type="ECO:0000313" key="7">
    <source>
        <dbReference type="Proteomes" id="UP000738431"/>
    </source>
</evidence>
<evidence type="ECO:0000256" key="4">
    <source>
        <dbReference type="SAM" id="SignalP"/>
    </source>
</evidence>
<dbReference type="Pfam" id="PF14310">
    <property type="entry name" value="Fn3-like"/>
    <property type="match status" value="1"/>
</dbReference>
<feature type="domain" description="Fibronectin type III-like" evidence="5">
    <location>
        <begin position="728"/>
        <end position="797"/>
    </location>
</feature>
<dbReference type="SUPFAM" id="SSF51445">
    <property type="entry name" value="(Trans)glycosidases"/>
    <property type="match status" value="1"/>
</dbReference>
<dbReference type="Proteomes" id="UP000738431">
    <property type="component" value="Chromosome"/>
</dbReference>
<dbReference type="InterPro" id="IPR044993">
    <property type="entry name" value="BXL"/>
</dbReference>
<evidence type="ECO:0000256" key="2">
    <source>
        <dbReference type="ARBA" id="ARBA00022729"/>
    </source>
</evidence>
<dbReference type="PANTHER" id="PTHR42721:SF3">
    <property type="entry name" value="BETA-D-XYLOSIDASE 5-RELATED"/>
    <property type="match status" value="1"/>
</dbReference>
<dbReference type="PRINTS" id="PR00133">
    <property type="entry name" value="GLHYDRLASE3"/>
</dbReference>
<keyword evidence="3 6" id="KW-0378">Hydrolase</keyword>
<dbReference type="EMBL" id="CP139781">
    <property type="protein sequence ID" value="WRQ86731.1"/>
    <property type="molecule type" value="Genomic_DNA"/>
</dbReference>
<sequence>MHPQPLARRLALAACCLSPALALAAPPPADIFAIETSPAPIYYEGWIDFNKNGQRDPYEDPTFAEDARIADLLARMTLDEKTAQMTTLYGFSRVLKDELPTPAWKDRLWKDGIGNIDEHINGNEGWTQNLPDPDNDLPWSRHTRALNTVQRWFIEETRLGIPVDFTNEGIRGLMHSGATSFPAELGVASTWNPTLAREIGRVTGTEARALGYTNVYSPVLDVARDPRWGRIIESYGEDPFLIGELGLQQVLGIQEQGVASTLKHYAIYGIPKGGRDGHARTDPHATWNEVQTMYLAPFRKAITQGGALGVMASYNDYDGVPVQSSHLFLTEILRDEWGFEGYVVSDSAAVEFIHQKHRVAPTPAEAIRLSVEAGLNIRTNFTQPEDYAEPLRQLVHDGELGMDVIDARVADILRVKFRLGLFDAPYVTDPAHTDDVVRSADHLDVAAQAGRESIILLKNEGNLLPLEGTYDRVLVTGPMADDKRAWWSRYGAQRTPFVTPLEALREAFAGTTTQLDYVKGVDAADANWPESDVYKEPASADVQAGIDAAVAAAREADVIIACLGETDAQCRESLSRISLNLPGYQQELLMALQATGKPVVLVLSNGRPLSTQFAVRHIPAIVEMWFPGQDGGHALTDVLLGHYNPAGRLPVTVPQSVGQIPYNFPTKPGAQDKDYGQVEGPLFAFGHGLSYTTFAYSDLSATPTTGTIDGDVTVSVTVTNTGDRAGDEVVQLYLRDNYSSLTTYERRLAGFQRLHFAPGESRTVTFTLTREHLQLYNADRQWVVEPGGFTVMVGASSADIRASTTFTLTDADGNAPTEIPFNGVTNDPI</sequence>
<proteinExistence type="inferred from homology"/>
<dbReference type="InterPro" id="IPR002772">
    <property type="entry name" value="Glyco_hydro_3_C"/>
</dbReference>
<name>A0ABZ1C5G6_9BACT</name>
<keyword evidence="7" id="KW-1185">Reference proteome</keyword>
<dbReference type="SMART" id="SM01217">
    <property type="entry name" value="Fn3_like"/>
    <property type="match status" value="1"/>
</dbReference>
<reference evidence="6 7" key="2">
    <citation type="submission" date="2023-12" db="EMBL/GenBank/DDBJ databases">
        <title>Description of an unclassified Opitutus bacterium of Verrucomicrobiota.</title>
        <authorList>
            <person name="Zhang D.-F."/>
        </authorList>
    </citation>
    <scope>NUCLEOTIDE SEQUENCE [LARGE SCALE GENOMIC DNA]</scope>
    <source>
        <strain evidence="6 7">WL0086</strain>
    </source>
</reference>
<dbReference type="InterPro" id="IPR001764">
    <property type="entry name" value="Glyco_hydro_3_N"/>
</dbReference>
<dbReference type="Pfam" id="PF00933">
    <property type="entry name" value="Glyco_hydro_3"/>
    <property type="match status" value="1"/>
</dbReference>
<dbReference type="Gene3D" id="3.40.50.1700">
    <property type="entry name" value="Glycoside hydrolase family 3 C-terminal domain"/>
    <property type="match status" value="1"/>
</dbReference>
<evidence type="ECO:0000313" key="6">
    <source>
        <dbReference type="EMBL" id="WRQ86731.1"/>
    </source>
</evidence>
<dbReference type="RefSeq" id="WP_221030569.1">
    <property type="nucleotide sequence ID" value="NZ_CP139781.1"/>
</dbReference>
<dbReference type="InterPro" id="IPR017853">
    <property type="entry name" value="GH"/>
</dbReference>
<gene>
    <name evidence="6" type="ORF">K1X11_018110</name>
</gene>
<dbReference type="Pfam" id="PF01915">
    <property type="entry name" value="Glyco_hydro_3_C"/>
    <property type="match status" value="1"/>
</dbReference>
<dbReference type="InterPro" id="IPR036962">
    <property type="entry name" value="Glyco_hydro_3_N_sf"/>
</dbReference>
<feature type="chain" id="PRO_5047235631" evidence="4">
    <location>
        <begin position="25"/>
        <end position="829"/>
    </location>
</feature>
<dbReference type="InterPro" id="IPR036881">
    <property type="entry name" value="Glyco_hydro_3_C_sf"/>
</dbReference>
<dbReference type="Gene3D" id="3.20.20.300">
    <property type="entry name" value="Glycoside hydrolase, family 3, N-terminal domain"/>
    <property type="match status" value="1"/>
</dbReference>
<evidence type="ECO:0000256" key="1">
    <source>
        <dbReference type="ARBA" id="ARBA00005336"/>
    </source>
</evidence>
<protein>
    <submittedName>
        <fullName evidence="6">Glycoside hydrolase family 3 N-terminal domain-containing protein</fullName>
    </submittedName>
</protein>
<comment type="similarity">
    <text evidence="1">Belongs to the glycosyl hydrolase 3 family.</text>
</comment>
<keyword evidence="2 4" id="KW-0732">Signal</keyword>
<dbReference type="InterPro" id="IPR013783">
    <property type="entry name" value="Ig-like_fold"/>
</dbReference>
<dbReference type="PANTHER" id="PTHR42721">
    <property type="entry name" value="SUGAR HYDROLASE-RELATED"/>
    <property type="match status" value="1"/>
</dbReference>
<dbReference type="SUPFAM" id="SSF52279">
    <property type="entry name" value="Beta-D-glucan exohydrolase, C-terminal domain"/>
    <property type="match status" value="1"/>
</dbReference>
<dbReference type="InterPro" id="IPR026891">
    <property type="entry name" value="Fn3-like"/>
</dbReference>
<feature type="signal peptide" evidence="4">
    <location>
        <begin position="1"/>
        <end position="24"/>
    </location>
</feature>
<organism evidence="6 7">
    <name type="scientific">Actomonas aquatica</name>
    <dbReference type="NCBI Taxonomy" id="2866162"/>
    <lineage>
        <taxon>Bacteria</taxon>
        <taxon>Pseudomonadati</taxon>
        <taxon>Verrucomicrobiota</taxon>
        <taxon>Opitutia</taxon>
        <taxon>Opitutales</taxon>
        <taxon>Opitutaceae</taxon>
        <taxon>Actomonas</taxon>
    </lineage>
</organism>
<reference evidence="6 7" key="1">
    <citation type="submission" date="2021-08" db="EMBL/GenBank/DDBJ databases">
        <authorList>
            <person name="Zhang D."/>
            <person name="Zhang A."/>
            <person name="Wang L."/>
        </authorList>
    </citation>
    <scope>NUCLEOTIDE SEQUENCE [LARGE SCALE GENOMIC DNA]</scope>
    <source>
        <strain evidence="6 7">WL0086</strain>
    </source>
</reference>
<dbReference type="Gene3D" id="2.60.40.10">
    <property type="entry name" value="Immunoglobulins"/>
    <property type="match status" value="1"/>
</dbReference>
<evidence type="ECO:0000256" key="3">
    <source>
        <dbReference type="ARBA" id="ARBA00022801"/>
    </source>
</evidence>
<evidence type="ECO:0000259" key="5">
    <source>
        <dbReference type="SMART" id="SM01217"/>
    </source>
</evidence>
<accession>A0ABZ1C5G6</accession>